<dbReference type="Pfam" id="PF00275">
    <property type="entry name" value="EPSP_synthase"/>
    <property type="match status" value="1"/>
</dbReference>
<proteinExistence type="predicted"/>
<evidence type="ECO:0000256" key="1">
    <source>
        <dbReference type="ARBA" id="ARBA00022679"/>
    </source>
</evidence>
<accession>A0A645HK76</accession>
<dbReference type="EMBL" id="VSSQ01094230">
    <property type="protein sequence ID" value="MPN38792.1"/>
    <property type="molecule type" value="Genomic_DNA"/>
</dbReference>
<dbReference type="InterPro" id="IPR036968">
    <property type="entry name" value="Enolpyruvate_Tfrase_sf"/>
</dbReference>
<dbReference type="PANTHER" id="PTHR21090:SF5">
    <property type="entry name" value="PENTAFUNCTIONAL AROM POLYPEPTIDE"/>
    <property type="match status" value="1"/>
</dbReference>
<dbReference type="AlphaFoldDB" id="A0A645HK76"/>
<dbReference type="InterPro" id="IPR023193">
    <property type="entry name" value="EPSP_synthase_CS"/>
</dbReference>
<protein>
    <submittedName>
        <fullName evidence="3">3-phosphoshikimate 1-carboxyvinyltransferase</fullName>
        <ecNumber evidence="3">2.5.1.19</ecNumber>
    </submittedName>
</protein>
<sequence length="111" mass="11834">MAATAARGETRLIHAGRLRYKESDRLKATAELIRSLGGQVRELPDQLIIQGSALTGGTVQSFSDHRIVMAAAIAATVAQGPVTILGAEAVRKSYPDFFNDYQSLGGNVHVL</sequence>
<dbReference type="GO" id="GO:0003866">
    <property type="term" value="F:3-phosphoshikimate 1-carboxyvinyltransferase activity"/>
    <property type="evidence" value="ECO:0007669"/>
    <property type="project" value="UniProtKB-EC"/>
</dbReference>
<dbReference type="SUPFAM" id="SSF55205">
    <property type="entry name" value="EPT/RTPC-like"/>
    <property type="match status" value="1"/>
</dbReference>
<feature type="domain" description="Enolpyruvate transferase" evidence="2">
    <location>
        <begin position="1"/>
        <end position="99"/>
    </location>
</feature>
<dbReference type="InterPro" id="IPR001986">
    <property type="entry name" value="Enolpyruvate_Tfrase_dom"/>
</dbReference>
<gene>
    <name evidence="3" type="primary">aroA_43</name>
    <name evidence="3" type="ORF">SDC9_186317</name>
</gene>
<comment type="caution">
    <text evidence="3">The sequence shown here is derived from an EMBL/GenBank/DDBJ whole genome shotgun (WGS) entry which is preliminary data.</text>
</comment>
<evidence type="ECO:0000313" key="3">
    <source>
        <dbReference type="EMBL" id="MPN38792.1"/>
    </source>
</evidence>
<reference evidence="3" key="1">
    <citation type="submission" date="2019-08" db="EMBL/GenBank/DDBJ databases">
        <authorList>
            <person name="Kucharzyk K."/>
            <person name="Murdoch R.W."/>
            <person name="Higgins S."/>
            <person name="Loffler F."/>
        </authorList>
    </citation>
    <scope>NUCLEOTIDE SEQUENCE</scope>
</reference>
<dbReference type="PROSITE" id="PS00885">
    <property type="entry name" value="EPSP_SYNTHASE_2"/>
    <property type="match status" value="1"/>
</dbReference>
<dbReference type="InterPro" id="IPR013792">
    <property type="entry name" value="RNA3'P_cycl/enolpyr_Trfase_a/b"/>
</dbReference>
<evidence type="ECO:0000259" key="2">
    <source>
        <dbReference type="Pfam" id="PF00275"/>
    </source>
</evidence>
<dbReference type="Gene3D" id="3.65.10.10">
    <property type="entry name" value="Enolpyruvate transferase domain"/>
    <property type="match status" value="1"/>
</dbReference>
<dbReference type="EC" id="2.5.1.19" evidence="3"/>
<dbReference type="PANTHER" id="PTHR21090">
    <property type="entry name" value="AROM/DEHYDROQUINATE SYNTHASE"/>
    <property type="match status" value="1"/>
</dbReference>
<dbReference type="GO" id="GO:0009423">
    <property type="term" value="P:chorismate biosynthetic process"/>
    <property type="evidence" value="ECO:0007669"/>
    <property type="project" value="TreeGrafter"/>
</dbReference>
<name>A0A645HK76_9ZZZZ</name>
<organism evidence="3">
    <name type="scientific">bioreactor metagenome</name>
    <dbReference type="NCBI Taxonomy" id="1076179"/>
    <lineage>
        <taxon>unclassified sequences</taxon>
        <taxon>metagenomes</taxon>
        <taxon>ecological metagenomes</taxon>
    </lineage>
</organism>
<keyword evidence="1 3" id="KW-0808">Transferase</keyword>